<keyword evidence="4" id="KW-0732">Signal</keyword>
<keyword evidence="2" id="KW-0723">Serine/threonine-protein kinase</keyword>
<keyword evidence="2" id="KW-0418">Kinase</keyword>
<keyword evidence="7" id="KW-0325">Glycoprotein</keyword>
<evidence type="ECO:0000313" key="9">
    <source>
        <dbReference type="Proteomes" id="UP001341840"/>
    </source>
</evidence>
<evidence type="ECO:0000256" key="4">
    <source>
        <dbReference type="ARBA" id="ARBA00022729"/>
    </source>
</evidence>
<comment type="subcellular location">
    <subcellularLocation>
        <location evidence="1">Membrane</location>
        <topology evidence="1">Single-pass type I membrane protein</topology>
    </subcellularLocation>
</comment>
<evidence type="ECO:0000256" key="3">
    <source>
        <dbReference type="ARBA" id="ARBA00022692"/>
    </source>
</evidence>
<dbReference type="EMBL" id="JASCZI010151750">
    <property type="protein sequence ID" value="MED6174301.1"/>
    <property type="molecule type" value="Genomic_DNA"/>
</dbReference>
<evidence type="ECO:0000313" key="8">
    <source>
        <dbReference type="EMBL" id="MED6174301.1"/>
    </source>
</evidence>
<keyword evidence="5" id="KW-1133">Transmembrane helix</keyword>
<evidence type="ECO:0000256" key="6">
    <source>
        <dbReference type="ARBA" id="ARBA00023136"/>
    </source>
</evidence>
<dbReference type="PANTHER" id="PTHR27009">
    <property type="entry name" value="RUST RESISTANCE KINASE LR10-RELATED"/>
    <property type="match status" value="1"/>
</dbReference>
<keyword evidence="3" id="KW-0812">Transmembrane</keyword>
<keyword evidence="9" id="KW-1185">Reference proteome</keyword>
<reference evidence="8 9" key="1">
    <citation type="journal article" date="2023" name="Plants (Basel)">
        <title>Bridging the Gap: Combining Genomics and Transcriptomics Approaches to Understand Stylosanthes scabra, an Orphan Legume from the Brazilian Caatinga.</title>
        <authorList>
            <person name="Ferreira-Neto J.R.C."/>
            <person name="da Silva M.D."/>
            <person name="Binneck E."/>
            <person name="de Melo N.F."/>
            <person name="da Silva R.H."/>
            <person name="de Melo A.L.T.M."/>
            <person name="Pandolfi V."/>
            <person name="Bustamante F.O."/>
            <person name="Brasileiro-Vidal A.C."/>
            <person name="Benko-Iseppon A.M."/>
        </authorList>
    </citation>
    <scope>NUCLEOTIDE SEQUENCE [LARGE SCALE GENOMIC DNA]</scope>
    <source>
        <tissue evidence="8">Leaves</tissue>
    </source>
</reference>
<keyword evidence="6" id="KW-0472">Membrane</keyword>
<gene>
    <name evidence="8" type="ORF">PIB30_067838</name>
</gene>
<dbReference type="Gene3D" id="1.10.510.10">
    <property type="entry name" value="Transferase(Phosphotransferase) domain 1"/>
    <property type="match status" value="1"/>
</dbReference>
<evidence type="ECO:0000256" key="5">
    <source>
        <dbReference type="ARBA" id="ARBA00022989"/>
    </source>
</evidence>
<sequence>MAGCIKVNYPGPKSPFDQFRSTAATVYWAVHLQYHAEISAICVSRSPADPTLNAASSSNQELDLQNIRNECDSEMVRKMTIVSLWCIQTNPSTRPSISKVVEMLEGKAELLQLPPKPFWFSPSTSP</sequence>
<protein>
    <submittedName>
        <fullName evidence="8">Uncharacterized protein</fullName>
    </submittedName>
</protein>
<dbReference type="InterPro" id="IPR045874">
    <property type="entry name" value="LRK10/LRL21-25-like"/>
</dbReference>
<proteinExistence type="predicted"/>
<evidence type="ECO:0000256" key="1">
    <source>
        <dbReference type="ARBA" id="ARBA00004479"/>
    </source>
</evidence>
<name>A0ABU6VL44_9FABA</name>
<evidence type="ECO:0000256" key="7">
    <source>
        <dbReference type="ARBA" id="ARBA00023180"/>
    </source>
</evidence>
<dbReference type="Proteomes" id="UP001341840">
    <property type="component" value="Unassembled WGS sequence"/>
</dbReference>
<organism evidence="8 9">
    <name type="scientific">Stylosanthes scabra</name>
    <dbReference type="NCBI Taxonomy" id="79078"/>
    <lineage>
        <taxon>Eukaryota</taxon>
        <taxon>Viridiplantae</taxon>
        <taxon>Streptophyta</taxon>
        <taxon>Embryophyta</taxon>
        <taxon>Tracheophyta</taxon>
        <taxon>Spermatophyta</taxon>
        <taxon>Magnoliopsida</taxon>
        <taxon>eudicotyledons</taxon>
        <taxon>Gunneridae</taxon>
        <taxon>Pentapetalae</taxon>
        <taxon>rosids</taxon>
        <taxon>fabids</taxon>
        <taxon>Fabales</taxon>
        <taxon>Fabaceae</taxon>
        <taxon>Papilionoideae</taxon>
        <taxon>50 kb inversion clade</taxon>
        <taxon>dalbergioids sensu lato</taxon>
        <taxon>Dalbergieae</taxon>
        <taxon>Pterocarpus clade</taxon>
        <taxon>Stylosanthes</taxon>
    </lineage>
</organism>
<keyword evidence="2" id="KW-0808">Transferase</keyword>
<evidence type="ECO:0000256" key="2">
    <source>
        <dbReference type="ARBA" id="ARBA00022527"/>
    </source>
</evidence>
<comment type="caution">
    <text evidence="8">The sequence shown here is derived from an EMBL/GenBank/DDBJ whole genome shotgun (WGS) entry which is preliminary data.</text>
</comment>
<accession>A0ABU6VL44</accession>